<dbReference type="CDD" id="cd00677">
    <property type="entry name" value="S15_NS1_EPRS_RNA-bind"/>
    <property type="match status" value="1"/>
</dbReference>
<dbReference type="Pfam" id="PF00312">
    <property type="entry name" value="Ribosomal_S15"/>
    <property type="match status" value="1"/>
</dbReference>
<dbReference type="PANTHER" id="PTHR23321:SF26">
    <property type="entry name" value="SMALL RIBOSOMAL SUBUNIT PROTEIN US15M"/>
    <property type="match status" value="1"/>
</dbReference>
<dbReference type="SMART" id="SM01387">
    <property type="entry name" value="Ribosomal_S15"/>
    <property type="match status" value="1"/>
</dbReference>
<keyword evidence="6" id="KW-1185">Reference proteome</keyword>
<organism evidence="5 6">
    <name type="scientific">Gymnopilus junonius</name>
    <name type="common">Spectacular rustgill mushroom</name>
    <name type="synonym">Gymnopilus spectabilis subsp. junonius</name>
    <dbReference type="NCBI Taxonomy" id="109634"/>
    <lineage>
        <taxon>Eukaryota</taxon>
        <taxon>Fungi</taxon>
        <taxon>Dikarya</taxon>
        <taxon>Basidiomycota</taxon>
        <taxon>Agaricomycotina</taxon>
        <taxon>Agaricomycetes</taxon>
        <taxon>Agaricomycetidae</taxon>
        <taxon>Agaricales</taxon>
        <taxon>Agaricineae</taxon>
        <taxon>Hymenogastraceae</taxon>
        <taxon>Gymnopilus</taxon>
    </lineage>
</organism>
<dbReference type="GO" id="GO:0003735">
    <property type="term" value="F:structural constituent of ribosome"/>
    <property type="evidence" value="ECO:0007669"/>
    <property type="project" value="InterPro"/>
</dbReference>
<dbReference type="Proteomes" id="UP000724874">
    <property type="component" value="Unassembled WGS sequence"/>
</dbReference>
<dbReference type="GO" id="GO:1990904">
    <property type="term" value="C:ribonucleoprotein complex"/>
    <property type="evidence" value="ECO:0007669"/>
    <property type="project" value="UniProtKB-KW"/>
</dbReference>
<comment type="caution">
    <text evidence="5">The sequence shown here is derived from an EMBL/GenBank/DDBJ whole genome shotgun (WGS) entry which is preliminary data.</text>
</comment>
<keyword evidence="3 4" id="KW-0687">Ribonucleoprotein</keyword>
<dbReference type="GO" id="GO:0005840">
    <property type="term" value="C:ribosome"/>
    <property type="evidence" value="ECO:0007669"/>
    <property type="project" value="UniProtKB-KW"/>
</dbReference>
<dbReference type="GO" id="GO:0005737">
    <property type="term" value="C:cytoplasm"/>
    <property type="evidence" value="ECO:0007669"/>
    <property type="project" value="UniProtKB-ARBA"/>
</dbReference>
<keyword evidence="2 4" id="KW-0689">Ribosomal protein</keyword>
<protein>
    <submittedName>
        <fullName evidence="5">Uncharacterized protein</fullName>
    </submittedName>
</protein>
<reference evidence="5" key="1">
    <citation type="submission" date="2020-11" db="EMBL/GenBank/DDBJ databases">
        <authorList>
            <consortium name="DOE Joint Genome Institute"/>
            <person name="Ahrendt S."/>
            <person name="Riley R."/>
            <person name="Andreopoulos W."/>
            <person name="LaButti K."/>
            <person name="Pangilinan J."/>
            <person name="Ruiz-duenas F.J."/>
            <person name="Barrasa J.M."/>
            <person name="Sanchez-Garcia M."/>
            <person name="Camarero S."/>
            <person name="Miyauchi S."/>
            <person name="Serrano A."/>
            <person name="Linde D."/>
            <person name="Babiker R."/>
            <person name="Drula E."/>
            <person name="Ayuso-Fernandez I."/>
            <person name="Pacheco R."/>
            <person name="Padilla G."/>
            <person name="Ferreira P."/>
            <person name="Barriuso J."/>
            <person name="Kellner H."/>
            <person name="Castanera R."/>
            <person name="Alfaro M."/>
            <person name="Ramirez L."/>
            <person name="Pisabarro A.G."/>
            <person name="Kuo A."/>
            <person name="Tritt A."/>
            <person name="Lipzen A."/>
            <person name="He G."/>
            <person name="Yan M."/>
            <person name="Ng V."/>
            <person name="Cullen D."/>
            <person name="Martin F."/>
            <person name="Rosso M.-N."/>
            <person name="Henrissat B."/>
            <person name="Hibbett D."/>
            <person name="Martinez A.T."/>
            <person name="Grigoriev I.V."/>
        </authorList>
    </citation>
    <scope>NUCLEOTIDE SEQUENCE</scope>
    <source>
        <strain evidence="5">AH 44721</strain>
    </source>
</reference>
<dbReference type="InterPro" id="IPR000589">
    <property type="entry name" value="Ribosomal_uS15"/>
</dbReference>
<comment type="similarity">
    <text evidence="1 4">Belongs to the universal ribosomal protein uS15 family.</text>
</comment>
<proteinExistence type="inferred from homology"/>
<evidence type="ECO:0000313" key="6">
    <source>
        <dbReference type="Proteomes" id="UP000724874"/>
    </source>
</evidence>
<dbReference type="PROSITE" id="PS00362">
    <property type="entry name" value="RIBOSOMAL_S15"/>
    <property type="match status" value="1"/>
</dbReference>
<dbReference type="GO" id="GO:0006412">
    <property type="term" value="P:translation"/>
    <property type="evidence" value="ECO:0007669"/>
    <property type="project" value="InterPro"/>
</dbReference>
<gene>
    <name evidence="5" type="ORF">CPB84DRAFT_1847589</name>
</gene>
<accession>A0A9P5TLV1</accession>
<evidence type="ECO:0000256" key="4">
    <source>
        <dbReference type="RuleBase" id="RU003919"/>
    </source>
</evidence>
<dbReference type="OrthoDB" id="441444at2759"/>
<dbReference type="Gene3D" id="1.10.287.10">
    <property type="entry name" value="S15/NS1, RNA-binding"/>
    <property type="match status" value="1"/>
</dbReference>
<sequence length="293" mass="33185">MLRVCISSGSRAIASTSQTSAFFHTSSVLSSQATRRKGLRNKKINIAHTAQRLKEAAAHRPSVVLGTRPGEEETKWKNCDLAKVLINEEELFSTTEMVPTEVSLGVVNLPKQFGFGVDELEKNMLFNELPQATAKMINNNLDIRKKEDDKKVGQRDRYAVAPDASKLLEEHEKEALHKADLLAKALDLRNANAAGIAFENRRRIILAFSTPENPFNPGRTEVQAALLTYKIRKLWSHLLTFKRDVGNRRALRQLIHDRAKLLKYLKRHDRDRYETILDRLALDPEAVEGELVV</sequence>
<evidence type="ECO:0000256" key="1">
    <source>
        <dbReference type="ARBA" id="ARBA00008434"/>
    </source>
</evidence>
<evidence type="ECO:0000256" key="3">
    <source>
        <dbReference type="ARBA" id="ARBA00023274"/>
    </source>
</evidence>
<dbReference type="InterPro" id="IPR005290">
    <property type="entry name" value="Ribosomal_uS15_bac-type"/>
</dbReference>
<dbReference type="PANTHER" id="PTHR23321">
    <property type="entry name" value="RIBOSOMAL PROTEIN S15, BACTERIAL AND ORGANELLAR"/>
    <property type="match status" value="1"/>
</dbReference>
<dbReference type="AlphaFoldDB" id="A0A9P5TLV1"/>
<dbReference type="InterPro" id="IPR009068">
    <property type="entry name" value="uS15_NS1_RNA-bd_sf"/>
</dbReference>
<evidence type="ECO:0000313" key="5">
    <source>
        <dbReference type="EMBL" id="KAF8899816.1"/>
    </source>
</evidence>
<name>A0A9P5TLV1_GYMJU</name>
<dbReference type="HAMAP" id="MF_01343_B">
    <property type="entry name" value="Ribosomal_uS15_B"/>
    <property type="match status" value="1"/>
</dbReference>
<dbReference type="SUPFAM" id="SSF47060">
    <property type="entry name" value="S15/NS1 RNA-binding domain"/>
    <property type="match status" value="1"/>
</dbReference>
<evidence type="ECO:0000256" key="2">
    <source>
        <dbReference type="ARBA" id="ARBA00022980"/>
    </source>
</evidence>
<dbReference type="EMBL" id="JADNYJ010000051">
    <property type="protein sequence ID" value="KAF8899816.1"/>
    <property type="molecule type" value="Genomic_DNA"/>
</dbReference>